<dbReference type="PANTHER" id="PTHR32208">
    <property type="entry name" value="SECRETED PROTEIN-RELATED"/>
    <property type="match status" value="1"/>
</dbReference>
<evidence type="ECO:0008006" key="7">
    <source>
        <dbReference type="Google" id="ProtNLM"/>
    </source>
</evidence>
<reference evidence="5 6" key="1">
    <citation type="submission" date="2023-10" db="EMBL/GenBank/DDBJ databases">
        <title>Chromosome-scale genome assembly provides insights into flower coloration mechanisms of Canna indica.</title>
        <authorList>
            <person name="Li C."/>
        </authorList>
    </citation>
    <scope>NUCLEOTIDE SEQUENCE [LARGE SCALE GENOMIC DNA]</scope>
    <source>
        <tissue evidence="5">Flower</tissue>
    </source>
</reference>
<feature type="domain" description="Glyoxal oxidase N-terminal" evidence="3">
    <location>
        <begin position="68"/>
        <end position="457"/>
    </location>
</feature>
<dbReference type="InterPro" id="IPR014756">
    <property type="entry name" value="Ig_E-set"/>
</dbReference>
<dbReference type="InterPro" id="IPR011043">
    <property type="entry name" value="Gal_Oxase/kelch_b-propeller"/>
</dbReference>
<evidence type="ECO:0000313" key="5">
    <source>
        <dbReference type="EMBL" id="WOK99282.1"/>
    </source>
</evidence>
<dbReference type="Pfam" id="PF07250">
    <property type="entry name" value="Glyoxal_oxid_N"/>
    <property type="match status" value="1"/>
</dbReference>
<sequence length="573" mass="63763">MTKVPLHPAAVFLLLHLLLGTTTFGESFIFGDNPFAQPLKVARRKPDFETSYAGEWKLATANAGVSAMHLAITRTNKAIMFDSTIMMVPPLKLQPGNCRPVPKSKTNEMDCSVHAVEYDFETGKSRPLKVLTDTWCSSGGFAVDGTLVQTGGFMDGARAARYLRLCDTCDWEEHTETFSGDRWYATQVTLADGSFFVVGGRHQFNYEFVPQAGKRNPTANHLQFLVETTDDVENNLYPFVHLSTDGNLFIFANNRAILLNPKTNTVVRNFPDLMGGARNYPASGMSALLPLKMRAPGDKRPIHAEVIVCGGAPKNAFKLAEKGKFLPALQSCGRLVITKPNAKWHMEPMPMPRTNGDMLILPNAELLIINGGKKGCAGWYFGRDPALEPVLYRPTLRRQGRFRTLRASTIPRMYHSTSAVLPDTSILVSGSNPNNGYKYTNVMHKTELSVERFYPPYFDPLLATHRPQIDETSVSAGMRYGQSFWLDFILTDMFVEQSDITVTMYAPPFTTHGYSMNQRLLILAIERFYLAGFAKYRLAVTAPASGVLAPPGYYLVFVVNRGIPSTGIWVQIR</sequence>
<accession>A0AAQ3JZU5</accession>
<evidence type="ECO:0000313" key="6">
    <source>
        <dbReference type="Proteomes" id="UP001327560"/>
    </source>
</evidence>
<gene>
    <name evidence="5" type="ORF">Cni_G07994</name>
</gene>
<name>A0AAQ3JZU5_9LILI</name>
<dbReference type="InterPro" id="IPR015202">
    <property type="entry name" value="GO-like_E_set"/>
</dbReference>
<dbReference type="Pfam" id="PF09118">
    <property type="entry name" value="GO-like_E_set"/>
    <property type="match status" value="1"/>
</dbReference>
<dbReference type="SUPFAM" id="SSF81296">
    <property type="entry name" value="E set domains"/>
    <property type="match status" value="1"/>
</dbReference>
<feature type="chain" id="PRO_5042822035" description="Glyoxal oxidase" evidence="2">
    <location>
        <begin position="26"/>
        <end position="573"/>
    </location>
</feature>
<organism evidence="5 6">
    <name type="scientific">Canna indica</name>
    <name type="common">Indian-shot</name>
    <dbReference type="NCBI Taxonomy" id="4628"/>
    <lineage>
        <taxon>Eukaryota</taxon>
        <taxon>Viridiplantae</taxon>
        <taxon>Streptophyta</taxon>
        <taxon>Embryophyta</taxon>
        <taxon>Tracheophyta</taxon>
        <taxon>Spermatophyta</taxon>
        <taxon>Magnoliopsida</taxon>
        <taxon>Liliopsida</taxon>
        <taxon>Zingiberales</taxon>
        <taxon>Cannaceae</taxon>
        <taxon>Canna</taxon>
    </lineage>
</organism>
<dbReference type="EMBL" id="CP136891">
    <property type="protein sequence ID" value="WOK99282.1"/>
    <property type="molecule type" value="Genomic_DNA"/>
</dbReference>
<dbReference type="InterPro" id="IPR009880">
    <property type="entry name" value="Glyoxal_oxidase_N"/>
</dbReference>
<evidence type="ECO:0000259" key="3">
    <source>
        <dbReference type="Pfam" id="PF07250"/>
    </source>
</evidence>
<feature type="domain" description="Galactose oxidase-like Early set" evidence="4">
    <location>
        <begin position="466"/>
        <end position="572"/>
    </location>
</feature>
<dbReference type="Gene3D" id="2.60.40.10">
    <property type="entry name" value="Immunoglobulins"/>
    <property type="match status" value="1"/>
</dbReference>
<dbReference type="InterPro" id="IPR013783">
    <property type="entry name" value="Ig-like_fold"/>
</dbReference>
<dbReference type="SUPFAM" id="SSF50965">
    <property type="entry name" value="Galactose oxidase, central domain"/>
    <property type="match status" value="1"/>
</dbReference>
<protein>
    <recommendedName>
        <fullName evidence="7">Glyoxal oxidase</fullName>
    </recommendedName>
</protein>
<evidence type="ECO:0000256" key="2">
    <source>
        <dbReference type="SAM" id="SignalP"/>
    </source>
</evidence>
<proteinExistence type="predicted"/>
<evidence type="ECO:0000256" key="1">
    <source>
        <dbReference type="ARBA" id="ARBA00022729"/>
    </source>
</evidence>
<dbReference type="PANTHER" id="PTHR32208:SF93">
    <property type="entry name" value="ALDEHYDE OXIDASE GLOX1"/>
    <property type="match status" value="1"/>
</dbReference>
<dbReference type="Proteomes" id="UP001327560">
    <property type="component" value="Chromosome 2"/>
</dbReference>
<dbReference type="Gene3D" id="2.130.10.80">
    <property type="entry name" value="Galactose oxidase/kelch, beta-propeller"/>
    <property type="match status" value="1"/>
</dbReference>
<dbReference type="CDD" id="cd02851">
    <property type="entry name" value="E_set_GO_C"/>
    <property type="match status" value="1"/>
</dbReference>
<evidence type="ECO:0000259" key="4">
    <source>
        <dbReference type="Pfam" id="PF09118"/>
    </source>
</evidence>
<dbReference type="InterPro" id="IPR037293">
    <property type="entry name" value="Gal_Oxidase_central_sf"/>
</dbReference>
<feature type="signal peptide" evidence="2">
    <location>
        <begin position="1"/>
        <end position="25"/>
    </location>
</feature>
<keyword evidence="6" id="KW-1185">Reference proteome</keyword>
<dbReference type="AlphaFoldDB" id="A0AAQ3JZU5"/>
<keyword evidence="1 2" id="KW-0732">Signal</keyword>